<evidence type="ECO:0000256" key="5">
    <source>
        <dbReference type="ARBA" id="ARBA00022807"/>
    </source>
</evidence>
<dbReference type="SUPFAM" id="SSF54001">
    <property type="entry name" value="Cysteine proteinases"/>
    <property type="match status" value="1"/>
</dbReference>
<keyword evidence="2" id="KW-0645">Protease</keyword>
<dbReference type="InterPro" id="IPR000668">
    <property type="entry name" value="Peptidase_C1A_C"/>
</dbReference>
<evidence type="ECO:0000256" key="6">
    <source>
        <dbReference type="ARBA" id="ARBA00023157"/>
    </source>
</evidence>
<dbReference type="GO" id="GO:0004197">
    <property type="term" value="F:cysteine-type endopeptidase activity"/>
    <property type="evidence" value="ECO:0007669"/>
    <property type="project" value="InterPro"/>
</dbReference>
<evidence type="ECO:0000256" key="2">
    <source>
        <dbReference type="ARBA" id="ARBA00022670"/>
    </source>
</evidence>
<feature type="domain" description="Peptidase C1A papain C-terminal" evidence="9">
    <location>
        <begin position="93"/>
        <end position="245"/>
    </location>
</feature>
<evidence type="ECO:0000256" key="7">
    <source>
        <dbReference type="SAM" id="MobiDB-lite"/>
    </source>
</evidence>
<dbReference type="InterPro" id="IPR038765">
    <property type="entry name" value="Papain-like_cys_pep_sf"/>
</dbReference>
<dbReference type="PANTHER" id="PTHR12411">
    <property type="entry name" value="CYSTEINE PROTEASE FAMILY C1-RELATED"/>
    <property type="match status" value="1"/>
</dbReference>
<evidence type="ECO:0000313" key="11">
    <source>
        <dbReference type="Proteomes" id="UP001075354"/>
    </source>
</evidence>
<keyword evidence="4" id="KW-0378">Hydrolase</keyword>
<feature type="chain" id="PRO_5043597082" description="Peptidase C1A papain C-terminal domain-containing protein" evidence="8">
    <location>
        <begin position="19"/>
        <end position="249"/>
    </location>
</feature>
<comment type="similarity">
    <text evidence="1">Belongs to the peptidase C1 family.</text>
</comment>
<dbReference type="Pfam" id="PF08127">
    <property type="entry name" value="Propeptide_C1"/>
    <property type="match status" value="1"/>
</dbReference>
<accession>A0AAV7XT55</accession>
<evidence type="ECO:0000256" key="8">
    <source>
        <dbReference type="SAM" id="SignalP"/>
    </source>
</evidence>
<feature type="compositionally biased region" description="Low complexity" evidence="7">
    <location>
        <begin position="239"/>
        <end position="249"/>
    </location>
</feature>
<proteinExistence type="inferred from homology"/>
<dbReference type="InterPro" id="IPR012599">
    <property type="entry name" value="Propeptide_C1A"/>
</dbReference>
<feature type="region of interest" description="Disordered" evidence="7">
    <location>
        <begin position="190"/>
        <end position="249"/>
    </location>
</feature>
<comment type="caution">
    <text evidence="10">The sequence shown here is derived from an EMBL/GenBank/DDBJ whole genome shotgun (WGS) entry which is preliminary data.</text>
</comment>
<dbReference type="Gene3D" id="3.90.70.10">
    <property type="entry name" value="Cysteine proteinases"/>
    <property type="match status" value="1"/>
</dbReference>
<dbReference type="Pfam" id="PF00112">
    <property type="entry name" value="Peptidase_C1"/>
    <property type="match status" value="1"/>
</dbReference>
<evidence type="ECO:0000256" key="1">
    <source>
        <dbReference type="ARBA" id="ARBA00008455"/>
    </source>
</evidence>
<feature type="signal peptide" evidence="8">
    <location>
        <begin position="1"/>
        <end position="18"/>
    </location>
</feature>
<keyword evidence="3 8" id="KW-0732">Signal</keyword>
<sequence>MMKLAALLLVCALGLAAGSTTPAPHRHHPLSDAAIDHINSLKSTWKAGRNFAPDVSMKYIKKLMGVHPDSKRFTLPELSQPAGLVGSAGVADIPESFDSRTAWPHCPTIGEIRDQGSCGSCWAFGAVEAMSDRTCIGSNGKLNIHYSAQDLVSCCHICGFGCNGGYPGMAWRYWVHWGLVSGGNYNTSQSPASTTCPAAGPPATARRARPPSARSSAGPATTCPTRRTATSVRRRTRSSRTSPPSRGRS</sequence>
<evidence type="ECO:0000256" key="4">
    <source>
        <dbReference type="ARBA" id="ARBA00022801"/>
    </source>
</evidence>
<keyword evidence="6" id="KW-1015">Disulfide bond</keyword>
<dbReference type="PROSITE" id="PS00139">
    <property type="entry name" value="THIOL_PROTEASE_CYS"/>
    <property type="match status" value="1"/>
</dbReference>
<dbReference type="EMBL" id="JAPTSV010000003">
    <property type="protein sequence ID" value="KAJ1529220.1"/>
    <property type="molecule type" value="Genomic_DNA"/>
</dbReference>
<reference evidence="10" key="1">
    <citation type="submission" date="2022-12" db="EMBL/GenBank/DDBJ databases">
        <title>Chromosome-level genome assembly of the bean flower thrips Megalurothrips usitatus.</title>
        <authorList>
            <person name="Ma L."/>
            <person name="Liu Q."/>
            <person name="Li H."/>
            <person name="Cai W."/>
        </authorList>
    </citation>
    <scope>NUCLEOTIDE SEQUENCE</scope>
    <source>
        <strain evidence="10">Cailab_2022a</strain>
    </source>
</reference>
<keyword evidence="5" id="KW-0788">Thiol protease</keyword>
<evidence type="ECO:0000259" key="9">
    <source>
        <dbReference type="SMART" id="SM00645"/>
    </source>
</evidence>
<evidence type="ECO:0000256" key="3">
    <source>
        <dbReference type="ARBA" id="ARBA00022729"/>
    </source>
</evidence>
<protein>
    <recommendedName>
        <fullName evidence="9">Peptidase C1A papain C-terminal domain-containing protein</fullName>
    </recommendedName>
</protein>
<gene>
    <name evidence="10" type="ORF">ONE63_006024</name>
</gene>
<dbReference type="AlphaFoldDB" id="A0AAV7XT55"/>
<evidence type="ECO:0000313" key="10">
    <source>
        <dbReference type="EMBL" id="KAJ1529220.1"/>
    </source>
</evidence>
<dbReference type="GO" id="GO:0006508">
    <property type="term" value="P:proteolysis"/>
    <property type="evidence" value="ECO:0007669"/>
    <property type="project" value="UniProtKB-KW"/>
</dbReference>
<dbReference type="Proteomes" id="UP001075354">
    <property type="component" value="Chromosome 3"/>
</dbReference>
<name>A0AAV7XT55_9NEOP</name>
<organism evidence="10 11">
    <name type="scientific">Megalurothrips usitatus</name>
    <name type="common">bean blossom thrips</name>
    <dbReference type="NCBI Taxonomy" id="439358"/>
    <lineage>
        <taxon>Eukaryota</taxon>
        <taxon>Metazoa</taxon>
        <taxon>Ecdysozoa</taxon>
        <taxon>Arthropoda</taxon>
        <taxon>Hexapoda</taxon>
        <taxon>Insecta</taxon>
        <taxon>Pterygota</taxon>
        <taxon>Neoptera</taxon>
        <taxon>Paraneoptera</taxon>
        <taxon>Thysanoptera</taxon>
        <taxon>Terebrantia</taxon>
        <taxon>Thripoidea</taxon>
        <taxon>Thripidae</taxon>
        <taxon>Megalurothrips</taxon>
    </lineage>
</organism>
<dbReference type="SMART" id="SM00645">
    <property type="entry name" value="Pept_C1"/>
    <property type="match status" value="1"/>
</dbReference>
<keyword evidence="11" id="KW-1185">Reference proteome</keyword>
<dbReference type="InterPro" id="IPR013128">
    <property type="entry name" value="Peptidase_C1A"/>
</dbReference>
<feature type="compositionally biased region" description="Low complexity" evidence="7">
    <location>
        <begin position="190"/>
        <end position="231"/>
    </location>
</feature>
<dbReference type="InterPro" id="IPR000169">
    <property type="entry name" value="Pept_cys_AS"/>
</dbReference>